<protein>
    <recommendedName>
        <fullName evidence="5">Mid2 domain-containing protein</fullName>
    </recommendedName>
</protein>
<accession>A0A0P7B509</accession>
<keyword evidence="2" id="KW-0812">Transmembrane</keyword>
<sequence length="121" mass="13193">MSRSSHPAASSSQASTQSSEPRESSSAPEEDGKDDSKDNEFAVSIGVGLGVGGAVLLSCLAAFWLWHRRRRNSRQPLNQSGYRKPPEAHLQAPASNFVEAGLYPQELPTTERVSELEARER</sequence>
<evidence type="ECO:0000313" key="3">
    <source>
        <dbReference type="EMBL" id="KPM35111.1"/>
    </source>
</evidence>
<dbReference type="EMBL" id="LKCW01000274">
    <property type="protein sequence ID" value="KPM35111.1"/>
    <property type="molecule type" value="Genomic_DNA"/>
</dbReference>
<feature type="transmembrane region" description="Helical" evidence="2">
    <location>
        <begin position="41"/>
        <end position="66"/>
    </location>
</feature>
<evidence type="ECO:0008006" key="5">
    <source>
        <dbReference type="Google" id="ProtNLM"/>
    </source>
</evidence>
<dbReference type="AlphaFoldDB" id="A0A0P7B509"/>
<evidence type="ECO:0000313" key="4">
    <source>
        <dbReference type="Proteomes" id="UP000050424"/>
    </source>
</evidence>
<feature type="compositionally biased region" description="Low complexity" evidence="1">
    <location>
        <begin position="1"/>
        <end position="27"/>
    </location>
</feature>
<name>A0A0P7B509_9HYPO</name>
<feature type="compositionally biased region" description="Basic and acidic residues" evidence="1">
    <location>
        <begin position="112"/>
        <end position="121"/>
    </location>
</feature>
<keyword evidence="4" id="KW-1185">Reference proteome</keyword>
<reference evidence="3 4" key="1">
    <citation type="submission" date="2015-09" db="EMBL/GenBank/DDBJ databases">
        <title>Draft genome of a European isolate of the apple canker pathogen Neonectria ditissima.</title>
        <authorList>
            <person name="Gomez-Cortecero A."/>
            <person name="Harrison R.J."/>
            <person name="Armitage A.D."/>
        </authorList>
    </citation>
    <scope>NUCLEOTIDE SEQUENCE [LARGE SCALE GENOMIC DNA]</scope>
    <source>
        <strain evidence="3 4">R09/05</strain>
    </source>
</reference>
<feature type="region of interest" description="Disordered" evidence="1">
    <location>
        <begin position="1"/>
        <end position="39"/>
    </location>
</feature>
<keyword evidence="2" id="KW-0472">Membrane</keyword>
<evidence type="ECO:0000256" key="2">
    <source>
        <dbReference type="SAM" id="Phobius"/>
    </source>
</evidence>
<organism evidence="3 4">
    <name type="scientific">Neonectria ditissima</name>
    <dbReference type="NCBI Taxonomy" id="78410"/>
    <lineage>
        <taxon>Eukaryota</taxon>
        <taxon>Fungi</taxon>
        <taxon>Dikarya</taxon>
        <taxon>Ascomycota</taxon>
        <taxon>Pezizomycotina</taxon>
        <taxon>Sordariomycetes</taxon>
        <taxon>Hypocreomycetidae</taxon>
        <taxon>Hypocreales</taxon>
        <taxon>Nectriaceae</taxon>
        <taxon>Neonectria</taxon>
    </lineage>
</organism>
<gene>
    <name evidence="3" type="ORF">AK830_g11461</name>
</gene>
<proteinExistence type="predicted"/>
<feature type="region of interest" description="Disordered" evidence="1">
    <location>
        <begin position="99"/>
        <end position="121"/>
    </location>
</feature>
<comment type="caution">
    <text evidence="3">The sequence shown here is derived from an EMBL/GenBank/DDBJ whole genome shotgun (WGS) entry which is preliminary data.</text>
</comment>
<keyword evidence="2" id="KW-1133">Transmembrane helix</keyword>
<evidence type="ECO:0000256" key="1">
    <source>
        <dbReference type="SAM" id="MobiDB-lite"/>
    </source>
</evidence>
<dbReference type="Proteomes" id="UP000050424">
    <property type="component" value="Unassembled WGS sequence"/>
</dbReference>